<dbReference type="InterPro" id="IPR011022">
    <property type="entry name" value="Arrestin_C-like"/>
</dbReference>
<dbReference type="SUPFAM" id="SSF81296">
    <property type="entry name" value="E set domains"/>
    <property type="match status" value="2"/>
</dbReference>
<name>A0A6A4WPP3_AMPAM</name>
<dbReference type="Proteomes" id="UP000440578">
    <property type="component" value="Unassembled WGS sequence"/>
</dbReference>
<dbReference type="GO" id="GO:0005737">
    <property type="term" value="C:cytoplasm"/>
    <property type="evidence" value="ECO:0007669"/>
    <property type="project" value="TreeGrafter"/>
</dbReference>
<dbReference type="PRINTS" id="PR00309">
    <property type="entry name" value="ARRESTIN"/>
</dbReference>
<evidence type="ECO:0000256" key="1">
    <source>
        <dbReference type="ARBA" id="ARBA00005298"/>
    </source>
</evidence>
<dbReference type="PANTHER" id="PTHR11792">
    <property type="entry name" value="ARRESTIN"/>
    <property type="match status" value="1"/>
</dbReference>
<evidence type="ECO:0000313" key="5">
    <source>
        <dbReference type="Proteomes" id="UP000440578"/>
    </source>
</evidence>
<dbReference type="Gene3D" id="2.60.40.840">
    <property type="match status" value="1"/>
</dbReference>
<dbReference type="GO" id="GO:0007165">
    <property type="term" value="P:signal transduction"/>
    <property type="evidence" value="ECO:0007669"/>
    <property type="project" value="InterPro"/>
</dbReference>
<reference evidence="4 5" key="1">
    <citation type="submission" date="2019-07" db="EMBL/GenBank/DDBJ databases">
        <title>Draft genome assembly of a fouling barnacle, Amphibalanus amphitrite (Darwin, 1854): The first reference genome for Thecostraca.</title>
        <authorList>
            <person name="Kim W."/>
        </authorList>
    </citation>
    <scope>NUCLEOTIDE SEQUENCE [LARGE SCALE GENOMIC DNA]</scope>
    <source>
        <strain evidence="4">SNU_AA5</strain>
        <tissue evidence="4">Soma without cirri and trophi</tissue>
    </source>
</reference>
<feature type="domain" description="Arrestin C-terminal-like" evidence="3">
    <location>
        <begin position="210"/>
        <end position="362"/>
    </location>
</feature>
<dbReference type="InterPro" id="IPR014756">
    <property type="entry name" value="Ig_E-set"/>
</dbReference>
<dbReference type="GO" id="GO:0002031">
    <property type="term" value="P:G protein-coupled receptor internalization"/>
    <property type="evidence" value="ECO:0007669"/>
    <property type="project" value="TreeGrafter"/>
</dbReference>
<organism evidence="4 5">
    <name type="scientific">Amphibalanus amphitrite</name>
    <name type="common">Striped barnacle</name>
    <name type="synonym">Balanus amphitrite</name>
    <dbReference type="NCBI Taxonomy" id="1232801"/>
    <lineage>
        <taxon>Eukaryota</taxon>
        <taxon>Metazoa</taxon>
        <taxon>Ecdysozoa</taxon>
        <taxon>Arthropoda</taxon>
        <taxon>Crustacea</taxon>
        <taxon>Multicrustacea</taxon>
        <taxon>Cirripedia</taxon>
        <taxon>Thoracica</taxon>
        <taxon>Thoracicalcarea</taxon>
        <taxon>Balanomorpha</taxon>
        <taxon>Balanoidea</taxon>
        <taxon>Balanidae</taxon>
        <taxon>Amphibalaninae</taxon>
        <taxon>Amphibalanus</taxon>
    </lineage>
</organism>
<dbReference type="GO" id="GO:0001664">
    <property type="term" value="F:G protein-coupled receptor binding"/>
    <property type="evidence" value="ECO:0007669"/>
    <property type="project" value="TreeGrafter"/>
</dbReference>
<sequence length="440" mass="47856">MSVYECVMHIADLNFVSLKVYKKVAPNNKIVLYVENREVVINGSSPPVIRGVVIADSEYLQSHSLYGQLVLVFRYGREDEEVMGLTFSNIIILQTQQLHPMKESPQTDGPPRSTLQKTIERHLSACGVAHAFQFQVSSCAPPSVSLYPAKSYTGAPLGTSYEVHFFAGKAQSEKPLRRASVRMTVRLCQLPPPSCGPAPRNAVLKQFLLSGGRVHLEVSLQKEVFVQEQSIAFRVFVNNGCKRTVRKIKAEVVQAVDVAMFKSGKFKSVVASVETTEGCPVVTDATLVRDFELEPRVGSFKNWIALEDSPERGGRLSPSVVESAVDWSNFAVHVSYYVKVKLLLSGVGGGVSVRVPFISVRETAAEPETEAAEKAPDKAPAPAADSNGDTQEIVAADVHATKAEGAADAGHEPAQNNNVQLDENGKVFVRQESCARSSDV</sequence>
<feature type="region of interest" description="Disordered" evidence="2">
    <location>
        <begin position="364"/>
        <end position="426"/>
    </location>
</feature>
<gene>
    <name evidence="4" type="primary">ARRH_0</name>
    <name evidence="4" type="ORF">FJT64_019463</name>
</gene>
<comment type="similarity">
    <text evidence="1">Belongs to the arrestin family.</text>
</comment>
<dbReference type="PANTHER" id="PTHR11792:SF18">
    <property type="entry name" value="FI20035P1"/>
    <property type="match status" value="1"/>
</dbReference>
<dbReference type="InterPro" id="IPR014753">
    <property type="entry name" value="Arrestin_N"/>
</dbReference>
<evidence type="ECO:0000313" key="4">
    <source>
        <dbReference type="EMBL" id="KAF0309426.1"/>
    </source>
</evidence>
<dbReference type="Gene3D" id="2.60.40.640">
    <property type="match status" value="1"/>
</dbReference>
<proteinExistence type="inferred from homology"/>
<dbReference type="OrthoDB" id="6500995at2759"/>
<dbReference type="SMART" id="SM01017">
    <property type="entry name" value="Arrestin_C"/>
    <property type="match status" value="1"/>
</dbReference>
<dbReference type="AlphaFoldDB" id="A0A6A4WPP3"/>
<keyword evidence="5" id="KW-1185">Reference proteome</keyword>
<dbReference type="InterPro" id="IPR000698">
    <property type="entry name" value="Arrestin"/>
</dbReference>
<comment type="caution">
    <text evidence="4">The sequence shown here is derived from an EMBL/GenBank/DDBJ whole genome shotgun (WGS) entry which is preliminary data.</text>
</comment>
<dbReference type="EMBL" id="VIIS01000404">
    <property type="protein sequence ID" value="KAF0309426.1"/>
    <property type="molecule type" value="Genomic_DNA"/>
</dbReference>
<dbReference type="Pfam" id="PF02752">
    <property type="entry name" value="Arrestin_C"/>
    <property type="match status" value="1"/>
</dbReference>
<dbReference type="InterPro" id="IPR014752">
    <property type="entry name" value="Arrestin-like_C"/>
</dbReference>
<evidence type="ECO:0000256" key="2">
    <source>
        <dbReference type="SAM" id="MobiDB-lite"/>
    </source>
</evidence>
<evidence type="ECO:0000259" key="3">
    <source>
        <dbReference type="SMART" id="SM01017"/>
    </source>
</evidence>
<protein>
    <submittedName>
        <fullName evidence="4">Arrestin, lateral eye</fullName>
    </submittedName>
</protein>
<accession>A0A6A4WPP3</accession>